<dbReference type="EMBL" id="JAGPYM010000029">
    <property type="protein sequence ID" value="KAH6879510.1"/>
    <property type="molecule type" value="Genomic_DNA"/>
</dbReference>
<evidence type="ECO:0000313" key="5">
    <source>
        <dbReference type="Proteomes" id="UP000777438"/>
    </source>
</evidence>
<dbReference type="OrthoDB" id="2019572at2759"/>
<feature type="region of interest" description="Disordered" evidence="1">
    <location>
        <begin position="144"/>
        <end position="190"/>
    </location>
</feature>
<dbReference type="InterPro" id="IPR002889">
    <property type="entry name" value="WSC_carb-bd"/>
</dbReference>
<feature type="domain" description="WSC" evidence="3">
    <location>
        <begin position="30"/>
        <end position="118"/>
    </location>
</feature>
<reference evidence="4 5" key="1">
    <citation type="journal article" date="2021" name="Nat. Commun.">
        <title>Genetic determinants of endophytism in the Arabidopsis root mycobiome.</title>
        <authorList>
            <person name="Mesny F."/>
            <person name="Miyauchi S."/>
            <person name="Thiergart T."/>
            <person name="Pickel B."/>
            <person name="Atanasova L."/>
            <person name="Karlsson M."/>
            <person name="Huettel B."/>
            <person name="Barry K.W."/>
            <person name="Haridas S."/>
            <person name="Chen C."/>
            <person name="Bauer D."/>
            <person name="Andreopoulos W."/>
            <person name="Pangilinan J."/>
            <person name="LaButti K."/>
            <person name="Riley R."/>
            <person name="Lipzen A."/>
            <person name="Clum A."/>
            <person name="Drula E."/>
            <person name="Henrissat B."/>
            <person name="Kohler A."/>
            <person name="Grigoriev I.V."/>
            <person name="Martin F.M."/>
            <person name="Hacquard S."/>
        </authorList>
    </citation>
    <scope>NUCLEOTIDE SEQUENCE [LARGE SCALE GENOMIC DNA]</scope>
    <source>
        <strain evidence="4 5">MPI-CAGE-CH-0241</strain>
    </source>
</reference>
<protein>
    <recommendedName>
        <fullName evidence="3">WSC domain-containing protein</fullName>
    </recommendedName>
</protein>
<name>A0A9P8VV11_9HYPO</name>
<organism evidence="4 5">
    <name type="scientific">Thelonectria olida</name>
    <dbReference type="NCBI Taxonomy" id="1576542"/>
    <lineage>
        <taxon>Eukaryota</taxon>
        <taxon>Fungi</taxon>
        <taxon>Dikarya</taxon>
        <taxon>Ascomycota</taxon>
        <taxon>Pezizomycotina</taxon>
        <taxon>Sordariomycetes</taxon>
        <taxon>Hypocreomycetidae</taxon>
        <taxon>Hypocreales</taxon>
        <taxon>Nectriaceae</taxon>
        <taxon>Thelonectria</taxon>
    </lineage>
</organism>
<feature type="chain" id="PRO_5040399071" description="WSC domain-containing protein" evidence="2">
    <location>
        <begin position="16"/>
        <end position="209"/>
    </location>
</feature>
<keyword evidence="5" id="KW-1185">Reference proteome</keyword>
<dbReference type="Proteomes" id="UP000777438">
    <property type="component" value="Unassembled WGS sequence"/>
</dbReference>
<evidence type="ECO:0000313" key="4">
    <source>
        <dbReference type="EMBL" id="KAH6879510.1"/>
    </source>
</evidence>
<dbReference type="SMART" id="SM00321">
    <property type="entry name" value="WSC"/>
    <property type="match status" value="1"/>
</dbReference>
<evidence type="ECO:0000259" key="3">
    <source>
        <dbReference type="PROSITE" id="PS51212"/>
    </source>
</evidence>
<gene>
    <name evidence="4" type="ORF">B0T10DRAFT_158560</name>
</gene>
<evidence type="ECO:0000256" key="2">
    <source>
        <dbReference type="SAM" id="SignalP"/>
    </source>
</evidence>
<proteinExistence type="predicted"/>
<sequence>MLYTPFLLCLTLVAAQDATQAPKADAVLGAVTSQGCFNSLPDGTSSHEMTFAASGACGELCIKEKKAVAILHRNKCYCADTYPTESSLVDDDKCDYSCPGYAREACGGDKAYSVFNTGLKVNVEHDDGPVSSASTSASASASATEASTTSAAATSTASGTTTPTSSDASSTIVSGTTQSTPSSSTATSGAHRFSTPFGKFAKMIHVFFN</sequence>
<evidence type="ECO:0000256" key="1">
    <source>
        <dbReference type="SAM" id="MobiDB-lite"/>
    </source>
</evidence>
<dbReference type="PROSITE" id="PS51212">
    <property type="entry name" value="WSC"/>
    <property type="match status" value="1"/>
</dbReference>
<accession>A0A9P8VV11</accession>
<feature type="compositionally biased region" description="Low complexity" evidence="1">
    <location>
        <begin position="144"/>
        <end position="188"/>
    </location>
</feature>
<comment type="caution">
    <text evidence="4">The sequence shown here is derived from an EMBL/GenBank/DDBJ whole genome shotgun (WGS) entry which is preliminary data.</text>
</comment>
<keyword evidence="2" id="KW-0732">Signal</keyword>
<dbReference type="Pfam" id="PF01822">
    <property type="entry name" value="WSC"/>
    <property type="match status" value="1"/>
</dbReference>
<dbReference type="AlphaFoldDB" id="A0A9P8VV11"/>
<feature type="signal peptide" evidence="2">
    <location>
        <begin position="1"/>
        <end position="15"/>
    </location>
</feature>